<keyword evidence="5" id="KW-0560">Oxidoreductase</keyword>
<evidence type="ECO:0000256" key="1">
    <source>
        <dbReference type="ARBA" id="ARBA00022490"/>
    </source>
</evidence>
<evidence type="ECO:0000256" key="2">
    <source>
        <dbReference type="ARBA" id="ARBA00023150"/>
    </source>
</evidence>
<gene>
    <name evidence="3" type="primary">fdhD</name>
    <name evidence="5" type="ORF">KF707C_54150</name>
</gene>
<keyword evidence="6" id="KW-1185">Reference proteome</keyword>
<proteinExistence type="inferred from homology"/>
<reference evidence="6" key="1">
    <citation type="submission" date="2015-05" db="EMBL/GenBank/DDBJ databases">
        <title>Draft genome sequencing of a biphenyl-degrading bacterium, Pseudomonas balearica KF707 (=NBRC110670).</title>
        <authorList>
            <person name="Kimura N."/>
            <person name="Hirose J."/>
            <person name="Watanabe T."/>
            <person name="Suenaga H."/>
            <person name="Fujihara H."/>
            <person name="Noguchi M."/>
            <person name="Hashimoto M."/>
            <person name="Shimodaira J."/>
            <person name="Tsuchikane K."/>
            <person name="Hosoyama A."/>
            <person name="Yamazoe A."/>
            <person name="Fujita N."/>
            <person name="Furukawa K."/>
        </authorList>
    </citation>
    <scope>NUCLEOTIDE SEQUENCE [LARGE SCALE GENOMIC DNA]</scope>
    <source>
        <strain evidence="6">DSM 10086 / NBRC 110670 / KF707</strain>
    </source>
</reference>
<sequence length="292" mass="31899">MAESIRRSDTTMSSTDSKHRQTAEQAPSDATTYRFVELGGEGQVETASLAEECALAISYNGISYAVMMVSPTSLEDFVAGFSLSNAVVQSIDEIYDIQLEGEGIALHAEVDIGNRAFWSFKEQRRNLAGTTGCGLCGVEALEQALPRLPALEPAPLPPARHFVNLRQRINEAQELARRSGALHAALFVDDEGELRLCREDIGRHNALDKLVGALLRQRLDPRAGFAVVTSRCSLELIHKAVRAGLSTLVSLSAPTTLTVEWARRHHLNLIHLPHHSAPRVYSPAPPREVPTP</sequence>
<dbReference type="GO" id="GO:0016783">
    <property type="term" value="F:sulfurtransferase activity"/>
    <property type="evidence" value="ECO:0007669"/>
    <property type="project" value="InterPro"/>
</dbReference>
<dbReference type="GO" id="GO:0006777">
    <property type="term" value="P:Mo-molybdopterin cofactor biosynthetic process"/>
    <property type="evidence" value="ECO:0007669"/>
    <property type="project" value="UniProtKB-UniRule"/>
</dbReference>
<comment type="function">
    <text evidence="3">Required for formate dehydrogenase (FDH) activity. Acts as a sulfur carrier protein that transfers sulfur from IscS to the molybdenum cofactor prior to its insertion into FDH.</text>
</comment>
<dbReference type="Gene3D" id="3.10.20.10">
    <property type="match status" value="1"/>
</dbReference>
<dbReference type="Pfam" id="PF02634">
    <property type="entry name" value="FdhD-NarQ"/>
    <property type="match status" value="1"/>
</dbReference>
<dbReference type="Proteomes" id="UP000218554">
    <property type="component" value="Chromosome"/>
</dbReference>
<comment type="subcellular location">
    <subcellularLocation>
        <location evidence="3">Cytoplasm</location>
    </subcellularLocation>
</comment>
<dbReference type="NCBIfam" id="TIGR00129">
    <property type="entry name" value="fdhD_narQ"/>
    <property type="match status" value="1"/>
</dbReference>
<dbReference type="HAMAP" id="MF_00187">
    <property type="entry name" value="FdhD"/>
    <property type="match status" value="1"/>
</dbReference>
<protein>
    <recommendedName>
        <fullName evidence="3">Sulfur carrier protein FdhD</fullName>
    </recommendedName>
</protein>
<dbReference type="GO" id="GO:0097163">
    <property type="term" value="F:sulfur carrier activity"/>
    <property type="evidence" value="ECO:0007669"/>
    <property type="project" value="UniProtKB-UniRule"/>
</dbReference>
<evidence type="ECO:0000313" key="6">
    <source>
        <dbReference type="Proteomes" id="UP000218554"/>
    </source>
</evidence>
<feature type="active site" description="Cysteine persulfide intermediate" evidence="3">
    <location>
        <position position="133"/>
    </location>
</feature>
<dbReference type="Gene3D" id="3.40.140.10">
    <property type="entry name" value="Cytidine Deaminase, domain 2"/>
    <property type="match status" value="1"/>
</dbReference>
<dbReference type="AlphaFoldDB" id="A0AAD1C681"/>
<keyword evidence="1 3" id="KW-0963">Cytoplasm</keyword>
<dbReference type="PANTHER" id="PTHR30592:SF1">
    <property type="entry name" value="SULFUR CARRIER PROTEIN FDHD"/>
    <property type="match status" value="1"/>
</dbReference>
<evidence type="ECO:0000256" key="4">
    <source>
        <dbReference type="SAM" id="MobiDB-lite"/>
    </source>
</evidence>
<feature type="region of interest" description="Disordered" evidence="4">
    <location>
        <begin position="1"/>
        <end position="31"/>
    </location>
</feature>
<evidence type="ECO:0000313" key="5">
    <source>
        <dbReference type="EMBL" id="BAU77103.1"/>
    </source>
</evidence>
<dbReference type="KEGG" id="pfuw:KF707C_54150"/>
<evidence type="ECO:0000256" key="3">
    <source>
        <dbReference type="HAMAP-Rule" id="MF_00187"/>
    </source>
</evidence>
<dbReference type="GO" id="GO:0005737">
    <property type="term" value="C:cytoplasm"/>
    <property type="evidence" value="ECO:0007669"/>
    <property type="project" value="UniProtKB-SubCell"/>
</dbReference>
<keyword evidence="2 3" id="KW-0501">Molybdenum cofactor biosynthesis</keyword>
<comment type="similarity">
    <text evidence="3">Belongs to the FdhD family.</text>
</comment>
<dbReference type="PIRSF" id="PIRSF015626">
    <property type="entry name" value="FdhD"/>
    <property type="match status" value="1"/>
</dbReference>
<dbReference type="PANTHER" id="PTHR30592">
    <property type="entry name" value="FORMATE DEHYDROGENASE"/>
    <property type="match status" value="1"/>
</dbReference>
<dbReference type="InterPro" id="IPR003786">
    <property type="entry name" value="FdhD"/>
</dbReference>
<accession>A0AAD1C681</accession>
<dbReference type="SUPFAM" id="SSF53927">
    <property type="entry name" value="Cytidine deaminase-like"/>
    <property type="match status" value="1"/>
</dbReference>
<dbReference type="GO" id="GO:0016491">
    <property type="term" value="F:oxidoreductase activity"/>
    <property type="evidence" value="ECO:0007669"/>
    <property type="project" value="UniProtKB-KW"/>
</dbReference>
<dbReference type="InterPro" id="IPR016193">
    <property type="entry name" value="Cytidine_deaminase-like"/>
</dbReference>
<name>A0AAD1C681_METFU</name>
<reference evidence="5 6" key="2">
    <citation type="journal article" date="2017" name="Int. J. Syst. Evol. Microbiol.">
        <title>Pseudomonas furukawaii sp. nov., a polychlorinated biphenyl-degrading bacterium isolated from biphenyl-contaminated soil in Japan.</title>
        <authorList>
            <person name="Kimura N."/>
            <person name="Watanabe T."/>
            <person name="Suenaga H."/>
            <person name="Fujihara H."/>
            <person name="Futagami T."/>
            <person name="Goto M."/>
            <person name="Hanada S."/>
            <person name="Hirose J."/>
        </authorList>
    </citation>
    <scope>NUCLEOTIDE SEQUENCE [LARGE SCALE GENOMIC DNA]</scope>
    <source>
        <strain evidence="6">DSM 10086 / NBRC 110670 / KF707</strain>
    </source>
</reference>
<comment type="caution">
    <text evidence="3">Lacks conserved residue(s) required for the propagation of feature annotation.</text>
</comment>
<organism evidence="5 6">
    <name type="scientific">Metapseudomonas furukawaii</name>
    <name type="common">Pseudomonas furukawaii</name>
    <dbReference type="NCBI Taxonomy" id="1149133"/>
    <lineage>
        <taxon>Bacteria</taxon>
        <taxon>Pseudomonadati</taxon>
        <taxon>Pseudomonadota</taxon>
        <taxon>Gammaproteobacteria</taxon>
        <taxon>Pseudomonadales</taxon>
        <taxon>Pseudomonadaceae</taxon>
        <taxon>Metapseudomonas</taxon>
    </lineage>
</organism>
<dbReference type="EMBL" id="AP014862">
    <property type="protein sequence ID" value="BAU77103.1"/>
    <property type="molecule type" value="Genomic_DNA"/>
</dbReference>